<evidence type="ECO:0000256" key="1">
    <source>
        <dbReference type="ARBA" id="ARBA00008779"/>
    </source>
</evidence>
<proteinExistence type="inferred from homology"/>
<dbReference type="EMBL" id="JBHSKY010000013">
    <property type="protein sequence ID" value="MFC5279527.1"/>
    <property type="molecule type" value="Genomic_DNA"/>
</dbReference>
<dbReference type="InterPro" id="IPR050738">
    <property type="entry name" value="Sulfatase"/>
</dbReference>
<organism evidence="3 4">
    <name type="scientific">Halorubrum rubrum</name>
    <dbReference type="NCBI Taxonomy" id="1126240"/>
    <lineage>
        <taxon>Archaea</taxon>
        <taxon>Methanobacteriati</taxon>
        <taxon>Methanobacteriota</taxon>
        <taxon>Stenosarchaea group</taxon>
        <taxon>Halobacteria</taxon>
        <taxon>Halobacteriales</taxon>
        <taxon>Haloferacaceae</taxon>
        <taxon>Halorubrum</taxon>
    </lineage>
</organism>
<dbReference type="InterPro" id="IPR000917">
    <property type="entry name" value="Sulfatase_N"/>
</dbReference>
<name>A0ABD5R3Y1_9EURY</name>
<comment type="similarity">
    <text evidence="1">Belongs to the sulfatase family.</text>
</comment>
<dbReference type="InterPro" id="IPR017850">
    <property type="entry name" value="Alkaline_phosphatase_core_sf"/>
</dbReference>
<comment type="caution">
    <text evidence="3">The sequence shown here is derived from an EMBL/GenBank/DDBJ whole genome shotgun (WGS) entry which is preliminary data.</text>
</comment>
<keyword evidence="4" id="KW-1185">Reference proteome</keyword>
<evidence type="ECO:0000313" key="4">
    <source>
        <dbReference type="Proteomes" id="UP001596118"/>
    </source>
</evidence>
<dbReference type="AlphaFoldDB" id="A0ABD5R3Y1"/>
<dbReference type="PANTHER" id="PTHR42693:SF33">
    <property type="entry name" value="ARYLSULFATASE"/>
    <property type="match status" value="1"/>
</dbReference>
<accession>A0ABD5R3Y1</accession>
<evidence type="ECO:0000259" key="2">
    <source>
        <dbReference type="Pfam" id="PF00884"/>
    </source>
</evidence>
<dbReference type="Gene3D" id="3.40.720.10">
    <property type="entry name" value="Alkaline Phosphatase, subunit A"/>
    <property type="match status" value="1"/>
</dbReference>
<sequence length="421" mass="47583">MWTPASSASILTGTYLSEHRVGYDGKAEEPLPEGVATLPGLLRERGYRTACLTPSSYLSEATGLDRGFERHHLFLLRRAFHDAETRRGALRYLLRSRSYGPGFSLNVREHNQTYIMRETLKRWLDSLSADGSPFFLYTHCPNPHLPYTPPRKWIERFTDDIAYSAREALDLSLETYASRDRMIGRIANGRPFTPDERDAIRAMYDAEIAYADEFVGTLFDHVQELDAGKTLFVVTADHGDLFGEQGILGHNLVLHDHLTNVPMVVSGLDGIDGARDSVVQHVDVTRTVAERLGVSHDQFGGVDLRETAPDVAVSQRGIPHFDEYLETDPEFDVSRYHGSPVTALRTDEFKYLKSADRAELFELPDEETDVGDDRPAVRDRLDERLEGAFREMTVRDESHRRNGTAEYSAAMERQLADLGYL</sequence>
<dbReference type="RefSeq" id="WP_256413274.1">
    <property type="nucleotide sequence ID" value="NZ_JANHDM010000020.1"/>
</dbReference>
<dbReference type="Pfam" id="PF00884">
    <property type="entry name" value="Sulfatase"/>
    <property type="match status" value="1"/>
</dbReference>
<dbReference type="SUPFAM" id="SSF53649">
    <property type="entry name" value="Alkaline phosphatase-like"/>
    <property type="match status" value="1"/>
</dbReference>
<gene>
    <name evidence="3" type="ORF">ACFPM1_12280</name>
</gene>
<protein>
    <submittedName>
        <fullName evidence="3">Sulfatase-like hydrolase/transferase</fullName>
    </submittedName>
</protein>
<reference evidence="3 4" key="1">
    <citation type="journal article" date="2019" name="Int. J. Syst. Evol. Microbiol.">
        <title>The Global Catalogue of Microorganisms (GCM) 10K type strain sequencing project: providing services to taxonomists for standard genome sequencing and annotation.</title>
        <authorList>
            <consortium name="The Broad Institute Genomics Platform"/>
            <consortium name="The Broad Institute Genome Sequencing Center for Infectious Disease"/>
            <person name="Wu L."/>
            <person name="Ma J."/>
        </authorList>
    </citation>
    <scope>NUCLEOTIDE SEQUENCE [LARGE SCALE GENOMIC DNA]</scope>
    <source>
        <strain evidence="3 4">CGMCC 1.12124</strain>
    </source>
</reference>
<dbReference type="Proteomes" id="UP001596118">
    <property type="component" value="Unassembled WGS sequence"/>
</dbReference>
<evidence type="ECO:0000313" key="3">
    <source>
        <dbReference type="EMBL" id="MFC5279527.1"/>
    </source>
</evidence>
<dbReference type="PANTHER" id="PTHR42693">
    <property type="entry name" value="ARYLSULFATASE FAMILY MEMBER"/>
    <property type="match status" value="1"/>
</dbReference>
<feature type="domain" description="Sulfatase N-terminal" evidence="2">
    <location>
        <begin position="6"/>
        <end position="294"/>
    </location>
</feature>